<dbReference type="EMBL" id="KV921320">
    <property type="protein sequence ID" value="ORE18902.1"/>
    <property type="molecule type" value="Genomic_DNA"/>
</dbReference>
<feature type="chain" id="PRO_5013275869" description="CBM1 domain-containing protein" evidence="1">
    <location>
        <begin position="23"/>
        <end position="55"/>
    </location>
</feature>
<dbReference type="AlphaFoldDB" id="A0A1X0S3N8"/>
<evidence type="ECO:0000313" key="3">
    <source>
        <dbReference type="Proteomes" id="UP000242381"/>
    </source>
</evidence>
<feature type="signal peptide" evidence="1">
    <location>
        <begin position="1"/>
        <end position="22"/>
    </location>
</feature>
<dbReference type="Proteomes" id="UP000242381">
    <property type="component" value="Unassembled WGS sequence"/>
</dbReference>
<proteinExistence type="predicted"/>
<name>A0A1X0S3N8_RHIZD</name>
<sequence>MKVISAVLFLLGSLMAKSAVEGACVGECYYSQPTYCPAGYWPSKVGNCWYCCNSY</sequence>
<reference evidence="2 3" key="1">
    <citation type="journal article" date="2016" name="Proc. Natl. Acad. Sci. U.S.A.">
        <title>Lipid metabolic changes in an early divergent fungus govern the establishment of a mutualistic symbiosis with endobacteria.</title>
        <authorList>
            <person name="Lastovetsky O.A."/>
            <person name="Gaspar M.L."/>
            <person name="Mondo S.J."/>
            <person name="LaButti K.M."/>
            <person name="Sandor L."/>
            <person name="Grigoriev I.V."/>
            <person name="Henry S.A."/>
            <person name="Pawlowska T.E."/>
        </authorList>
    </citation>
    <scope>NUCLEOTIDE SEQUENCE [LARGE SCALE GENOMIC DNA]</scope>
    <source>
        <strain evidence="2 3">ATCC 11559</strain>
    </source>
</reference>
<protein>
    <recommendedName>
        <fullName evidence="4">CBM1 domain-containing protein</fullName>
    </recommendedName>
</protein>
<gene>
    <name evidence="2" type="ORF">BCV71DRAFT_226639</name>
</gene>
<evidence type="ECO:0008006" key="4">
    <source>
        <dbReference type="Google" id="ProtNLM"/>
    </source>
</evidence>
<organism evidence="2 3">
    <name type="scientific">Rhizopus microsporus</name>
    <dbReference type="NCBI Taxonomy" id="58291"/>
    <lineage>
        <taxon>Eukaryota</taxon>
        <taxon>Fungi</taxon>
        <taxon>Fungi incertae sedis</taxon>
        <taxon>Mucoromycota</taxon>
        <taxon>Mucoromycotina</taxon>
        <taxon>Mucoromycetes</taxon>
        <taxon>Mucorales</taxon>
        <taxon>Mucorineae</taxon>
        <taxon>Rhizopodaceae</taxon>
        <taxon>Rhizopus</taxon>
    </lineage>
</organism>
<accession>A0A1X0S3N8</accession>
<evidence type="ECO:0000313" key="2">
    <source>
        <dbReference type="EMBL" id="ORE18902.1"/>
    </source>
</evidence>
<evidence type="ECO:0000256" key="1">
    <source>
        <dbReference type="SAM" id="SignalP"/>
    </source>
</evidence>
<keyword evidence="1" id="KW-0732">Signal</keyword>